<dbReference type="AlphaFoldDB" id="A0A1V9EAN6"/>
<dbReference type="PANTHER" id="PTHR33546">
    <property type="entry name" value="LARGE, MULTIFUNCTIONAL SECRETED PROTEIN-RELATED"/>
    <property type="match status" value="1"/>
</dbReference>
<dbReference type="InterPro" id="IPR054539">
    <property type="entry name" value="Beta-prop_PDH"/>
</dbReference>
<feature type="chain" id="PRO_5010733453" evidence="1">
    <location>
        <begin position="20"/>
        <end position="428"/>
    </location>
</feature>
<gene>
    <name evidence="3" type="ORF">A4H97_13525</name>
</gene>
<dbReference type="PANTHER" id="PTHR33546:SF1">
    <property type="entry name" value="LARGE, MULTIFUNCTIONAL SECRETED PROTEIN"/>
    <property type="match status" value="1"/>
</dbReference>
<dbReference type="EMBL" id="LVXG01000056">
    <property type="protein sequence ID" value="OQP43149.1"/>
    <property type="molecule type" value="Genomic_DNA"/>
</dbReference>
<keyword evidence="1" id="KW-0732">Signal</keyword>
<dbReference type="OrthoDB" id="9811395at2"/>
<evidence type="ECO:0000313" key="3">
    <source>
        <dbReference type="EMBL" id="OQP43149.1"/>
    </source>
</evidence>
<accession>A0A1V9EAN6</accession>
<keyword evidence="4" id="KW-1185">Reference proteome</keyword>
<feature type="domain" description="Pyrroloquinoline quinone-dependent pyranose dehydrogenase beta-propeller" evidence="2">
    <location>
        <begin position="42"/>
        <end position="425"/>
    </location>
</feature>
<dbReference type="InterPro" id="IPR011042">
    <property type="entry name" value="6-blade_b-propeller_TolB-like"/>
</dbReference>
<dbReference type="InterPro" id="IPR011041">
    <property type="entry name" value="Quinoprot_gluc/sorb_DH_b-prop"/>
</dbReference>
<dbReference type="STRING" id="354355.SAMN05660816_03374"/>
<dbReference type="RefSeq" id="WP_081203563.1">
    <property type="nucleotide sequence ID" value="NZ_FOCZ01000005.1"/>
</dbReference>
<dbReference type="Gene3D" id="2.120.10.30">
    <property type="entry name" value="TolB, C-terminal domain"/>
    <property type="match status" value="1"/>
</dbReference>
<organism evidence="3 4">
    <name type="scientific">Niastella yeongjuensis</name>
    <dbReference type="NCBI Taxonomy" id="354355"/>
    <lineage>
        <taxon>Bacteria</taxon>
        <taxon>Pseudomonadati</taxon>
        <taxon>Bacteroidota</taxon>
        <taxon>Chitinophagia</taxon>
        <taxon>Chitinophagales</taxon>
        <taxon>Chitinophagaceae</taxon>
        <taxon>Niastella</taxon>
    </lineage>
</organism>
<dbReference type="Pfam" id="PF22807">
    <property type="entry name" value="TrAA12"/>
    <property type="match status" value="1"/>
</dbReference>
<proteinExistence type="predicted"/>
<evidence type="ECO:0000313" key="4">
    <source>
        <dbReference type="Proteomes" id="UP000192610"/>
    </source>
</evidence>
<protein>
    <submittedName>
        <fullName evidence="3">Sorbosone dehydrogenase</fullName>
    </submittedName>
</protein>
<feature type="signal peptide" evidence="1">
    <location>
        <begin position="1"/>
        <end position="19"/>
    </location>
</feature>
<dbReference type="SUPFAM" id="SSF50952">
    <property type="entry name" value="Soluble quinoprotein glucose dehydrogenase"/>
    <property type="match status" value="1"/>
</dbReference>
<evidence type="ECO:0000259" key="2">
    <source>
        <dbReference type="Pfam" id="PF22807"/>
    </source>
</evidence>
<reference evidence="4" key="1">
    <citation type="submission" date="2016-04" db="EMBL/GenBank/DDBJ databases">
        <authorList>
            <person name="Chen L."/>
            <person name="Zhuang W."/>
            <person name="Wang G."/>
        </authorList>
    </citation>
    <scope>NUCLEOTIDE SEQUENCE [LARGE SCALE GENOMIC DNA]</scope>
    <source>
        <strain evidence="4">17621</strain>
    </source>
</reference>
<sequence length="428" mass="47101">MKKVLILACSVVFAAAAFGSDTTRVKSSSTGTVKRDEAPLTLPTGFKSVVIAADLGRARHLTIAANGDVFVKLAKLKDGKGIIHLHDKNGDGKADEVTGFGNYVGTGITIKNGYLYASSDEDIFRYKIDEKTGKVDEGSEQKIVTGLWNKNQHESKSIVLDNNGNIYTNIGAPSNCCQVQDRVKGSPGQDPCPILEKAGGIWQFKADKLNQSYPEGVRYATGLRNVVGLDWNTEVNNLYVMQHGRDQLFQFFPELFNQKEGAENPAEEMFRLTKGADCGWPYCYYDNDKHEKLVTPEYGGDRKKADRCADKTKSVAQFPGHLAPNGLLFYTGSQFPEKYKNGAFIAFHGSWNRAPEPQAGFFVVFMPFKDGMPSGKWEVFADGFSQLPKDVTSGRAKYRPCGLAQGPDGSLYVSDDNNGTIWKVSYSK</sequence>
<name>A0A1V9EAN6_9BACT</name>
<comment type="caution">
    <text evidence="3">The sequence shown here is derived from an EMBL/GenBank/DDBJ whole genome shotgun (WGS) entry which is preliminary data.</text>
</comment>
<dbReference type="Proteomes" id="UP000192610">
    <property type="component" value="Unassembled WGS sequence"/>
</dbReference>
<evidence type="ECO:0000256" key="1">
    <source>
        <dbReference type="SAM" id="SignalP"/>
    </source>
</evidence>